<comment type="pathway">
    <text evidence="1">Cofactor biosynthesis; riboflavin biosynthesis.</text>
</comment>
<dbReference type="InterPro" id="IPR050765">
    <property type="entry name" value="Riboflavin_Biosynth_HTPR"/>
</dbReference>
<accession>A0A2K8SFX1</accession>
<dbReference type="GO" id="GO:0009231">
    <property type="term" value="P:riboflavin biosynthetic process"/>
    <property type="evidence" value="ECO:0007669"/>
    <property type="project" value="InterPro"/>
</dbReference>
<evidence type="ECO:0000256" key="3">
    <source>
        <dbReference type="ARBA" id="ARBA00023002"/>
    </source>
</evidence>
<dbReference type="PANTHER" id="PTHR38011">
    <property type="entry name" value="DIHYDROFOLATE REDUCTASE FAMILY PROTEIN (AFU_ORTHOLOGUE AFUA_8G06820)"/>
    <property type="match status" value="1"/>
</dbReference>
<proteinExistence type="predicted"/>
<dbReference type="Pfam" id="PF01872">
    <property type="entry name" value="RibD_C"/>
    <property type="match status" value="1"/>
</dbReference>
<dbReference type="GO" id="GO:0008703">
    <property type="term" value="F:5-amino-6-(5-phosphoribosylamino)uracil reductase activity"/>
    <property type="evidence" value="ECO:0007669"/>
    <property type="project" value="InterPro"/>
</dbReference>
<dbReference type="PANTHER" id="PTHR38011:SF7">
    <property type="entry name" value="2,5-DIAMINO-6-RIBOSYLAMINO-4(3H)-PYRIMIDINONE 5'-PHOSPHATE REDUCTASE"/>
    <property type="match status" value="1"/>
</dbReference>
<evidence type="ECO:0000313" key="6">
    <source>
        <dbReference type="Proteomes" id="UP000232003"/>
    </source>
</evidence>
<keyword evidence="2" id="KW-0521">NADP</keyword>
<dbReference type="InterPro" id="IPR024072">
    <property type="entry name" value="DHFR-like_dom_sf"/>
</dbReference>
<evidence type="ECO:0000256" key="2">
    <source>
        <dbReference type="ARBA" id="ARBA00022857"/>
    </source>
</evidence>
<dbReference type="KEGG" id="nfl:COO91_00147"/>
<organism evidence="5 6">
    <name type="scientific">Nostoc flagelliforme CCNUN1</name>
    <dbReference type="NCBI Taxonomy" id="2038116"/>
    <lineage>
        <taxon>Bacteria</taxon>
        <taxon>Bacillati</taxon>
        <taxon>Cyanobacteriota</taxon>
        <taxon>Cyanophyceae</taxon>
        <taxon>Nostocales</taxon>
        <taxon>Nostocaceae</taxon>
        <taxon>Nostoc</taxon>
    </lineage>
</organism>
<gene>
    <name evidence="5" type="ORF">COO91_00147</name>
</gene>
<keyword evidence="6" id="KW-1185">Reference proteome</keyword>
<sequence>MSAIQTTVVLAMTADGKISAVDPKAPRDSDPVDQAHLEYQASLADLVLVGAGTIRAEGGTYTIRNPELLAAREVRGQSPQPITCVVSGSLDLSLDLPFLSQDIKRWIFTTRTGLKRNTDATSLQKLAELIDLGETDLDWDRAYSLMAERGIHKVIVLGGGSLTAALVKAGRIDYWWLTIWPVIYGGKHAPSPVEGEGFLPQAAPHLELVETRQVGSQLFLHYRTLN</sequence>
<feature type="domain" description="Bacterial bifunctional deaminase-reductase C-terminal" evidence="4">
    <location>
        <begin position="7"/>
        <end position="218"/>
    </location>
</feature>
<evidence type="ECO:0000259" key="4">
    <source>
        <dbReference type="Pfam" id="PF01872"/>
    </source>
</evidence>
<dbReference type="SUPFAM" id="SSF53597">
    <property type="entry name" value="Dihydrofolate reductase-like"/>
    <property type="match status" value="1"/>
</dbReference>
<dbReference type="Gene3D" id="3.40.430.10">
    <property type="entry name" value="Dihydrofolate Reductase, subunit A"/>
    <property type="match status" value="1"/>
</dbReference>
<evidence type="ECO:0000256" key="1">
    <source>
        <dbReference type="ARBA" id="ARBA00005104"/>
    </source>
</evidence>
<dbReference type="Proteomes" id="UP000232003">
    <property type="component" value="Chromosome"/>
</dbReference>
<dbReference type="RefSeq" id="WP_100896966.1">
    <property type="nucleotide sequence ID" value="NZ_CAWNNC010000001.1"/>
</dbReference>
<dbReference type="InterPro" id="IPR002734">
    <property type="entry name" value="RibDG_C"/>
</dbReference>
<name>A0A2K8SFX1_9NOSO</name>
<protein>
    <submittedName>
        <fullName evidence="5">Pyrimidine reductase, riboflavin biosynthesis</fullName>
    </submittedName>
</protein>
<dbReference type="OrthoDB" id="9800865at2"/>
<evidence type="ECO:0000313" key="5">
    <source>
        <dbReference type="EMBL" id="AUB34327.1"/>
    </source>
</evidence>
<reference evidence="5 6" key="1">
    <citation type="submission" date="2017-11" db="EMBL/GenBank/DDBJ databases">
        <title>Complete genome of a free-living desiccation-tolerant cyanobacterium and its photosynthetic adaptation to extreme terrestrial habitat.</title>
        <authorList>
            <person name="Shang J."/>
        </authorList>
    </citation>
    <scope>NUCLEOTIDE SEQUENCE [LARGE SCALE GENOMIC DNA]</scope>
    <source>
        <strain evidence="5 6">CCNUN1</strain>
    </source>
</reference>
<dbReference type="EMBL" id="CP024785">
    <property type="protein sequence ID" value="AUB34327.1"/>
    <property type="molecule type" value="Genomic_DNA"/>
</dbReference>
<dbReference type="AlphaFoldDB" id="A0A2K8SFX1"/>
<keyword evidence="3" id="KW-0560">Oxidoreductase</keyword>